<dbReference type="GO" id="GO:0016052">
    <property type="term" value="P:carbohydrate catabolic process"/>
    <property type="evidence" value="ECO:0007669"/>
    <property type="project" value="UniProtKB-ARBA"/>
</dbReference>
<dbReference type="InterPro" id="IPR029056">
    <property type="entry name" value="Ribokinase-like"/>
</dbReference>
<protein>
    <recommendedName>
        <fullName evidence="6">Phosphofructokinase</fullName>
    </recommendedName>
</protein>
<dbReference type="PANTHER" id="PTHR46566:SF2">
    <property type="entry name" value="ATP-DEPENDENT 6-PHOSPHOFRUCTOKINASE ISOZYME 2"/>
    <property type="match status" value="1"/>
</dbReference>
<proteinExistence type="inferred from homology"/>
<dbReference type="GO" id="GO:0008443">
    <property type="term" value="F:phosphofructokinase activity"/>
    <property type="evidence" value="ECO:0007669"/>
    <property type="project" value="TreeGrafter"/>
</dbReference>
<evidence type="ECO:0000313" key="8">
    <source>
        <dbReference type="EMBL" id="CUA98128.1"/>
    </source>
</evidence>
<dbReference type="Pfam" id="PF00294">
    <property type="entry name" value="PfkB"/>
    <property type="match status" value="1"/>
</dbReference>
<evidence type="ECO:0000256" key="3">
    <source>
        <dbReference type="ARBA" id="ARBA00022741"/>
    </source>
</evidence>
<dbReference type="CDD" id="cd01164">
    <property type="entry name" value="FruK_PfkB_like"/>
    <property type="match status" value="1"/>
</dbReference>
<reference evidence="9" key="1">
    <citation type="submission" date="2015-08" db="EMBL/GenBank/DDBJ databases">
        <authorList>
            <person name="Varghese N."/>
        </authorList>
    </citation>
    <scope>NUCLEOTIDE SEQUENCE [LARGE SCALE GENOMIC DNA]</scope>
    <source>
        <strain evidence="9">DSM 18181</strain>
    </source>
</reference>
<evidence type="ECO:0000256" key="1">
    <source>
        <dbReference type="ARBA" id="ARBA00010688"/>
    </source>
</evidence>
<dbReference type="PIRSF" id="PIRSF000535">
    <property type="entry name" value="1PFK/6PFK/LacC"/>
    <property type="match status" value="1"/>
</dbReference>
<dbReference type="PROSITE" id="PS00584">
    <property type="entry name" value="PFKB_KINASES_2"/>
    <property type="match status" value="1"/>
</dbReference>
<dbReference type="OrthoDB" id="9801219at2"/>
<dbReference type="GO" id="GO:0005524">
    <property type="term" value="F:ATP binding"/>
    <property type="evidence" value="ECO:0007669"/>
    <property type="project" value="UniProtKB-KW"/>
</dbReference>
<dbReference type="InterPro" id="IPR002173">
    <property type="entry name" value="Carboh/pur_kinase_PfkB_CS"/>
</dbReference>
<comment type="similarity">
    <text evidence="1 6">Belongs to the carbohydrate kinase PfkB family.</text>
</comment>
<feature type="domain" description="Carbohydrate kinase PfkB" evidence="7">
    <location>
        <begin position="18"/>
        <end position="299"/>
    </location>
</feature>
<dbReference type="InterPro" id="IPR011611">
    <property type="entry name" value="PfkB_dom"/>
</dbReference>
<dbReference type="PANTHER" id="PTHR46566">
    <property type="entry name" value="1-PHOSPHOFRUCTOKINASE-RELATED"/>
    <property type="match status" value="1"/>
</dbReference>
<dbReference type="RefSeq" id="WP_055450884.1">
    <property type="nucleotide sequence ID" value="NZ_CYHF01000006.1"/>
</dbReference>
<evidence type="ECO:0000256" key="5">
    <source>
        <dbReference type="ARBA" id="ARBA00022840"/>
    </source>
</evidence>
<keyword evidence="3" id="KW-0547">Nucleotide-binding</keyword>
<gene>
    <name evidence="8" type="ORF">Ga0061069_106234</name>
</gene>
<evidence type="ECO:0000313" key="9">
    <source>
        <dbReference type="Proteomes" id="UP000183649"/>
    </source>
</evidence>
<dbReference type="Proteomes" id="UP000183649">
    <property type="component" value="Unassembled WGS sequence"/>
</dbReference>
<dbReference type="AlphaFoldDB" id="A0A0K6I518"/>
<sequence>MIFSGQTPIVTLTLNPCVDVSYDVPQLLADQKAHALAARLDPGGNGINVARALSRLHVSAWACATVAGEIGMLFERLLRGQVDHPHLVRLDGETRINATLLQQQPRAQFEVSAPGPTIDAATLKRITAEVLALAGSGYAVLTGSRTPGVAADYYAELTTALRARNARAVVDSAGEALAQAVAAKPFLIKPNRYELEQLIGHALPTREEVIAAARVLHEQGVEWVCVSLGAQGAVLVGDEVFVGTSPEVEVVSTVGAGDSLVGGLVAAFARDANPADALRLGLACGAGTSTQPGTELFNPAQLPGLMERAEVKRLS</sequence>
<name>A0A0K6I518_9BURK</name>
<keyword evidence="4 8" id="KW-0418">Kinase</keyword>
<keyword evidence="5" id="KW-0067">ATP-binding</keyword>
<dbReference type="GO" id="GO:0005829">
    <property type="term" value="C:cytosol"/>
    <property type="evidence" value="ECO:0007669"/>
    <property type="project" value="TreeGrafter"/>
</dbReference>
<evidence type="ECO:0000256" key="2">
    <source>
        <dbReference type="ARBA" id="ARBA00022679"/>
    </source>
</evidence>
<evidence type="ECO:0000259" key="7">
    <source>
        <dbReference type="Pfam" id="PF00294"/>
    </source>
</evidence>
<dbReference type="FunFam" id="3.40.1190.20:FF:000001">
    <property type="entry name" value="Phosphofructokinase"/>
    <property type="match status" value="1"/>
</dbReference>
<keyword evidence="2 6" id="KW-0808">Transferase</keyword>
<organism evidence="8 9">
    <name type="scientific">Thiomonas bhubaneswarensis</name>
    <dbReference type="NCBI Taxonomy" id="339866"/>
    <lineage>
        <taxon>Bacteria</taxon>
        <taxon>Pseudomonadati</taxon>
        <taxon>Pseudomonadota</taxon>
        <taxon>Betaproteobacteria</taxon>
        <taxon>Burkholderiales</taxon>
        <taxon>Thiomonas</taxon>
    </lineage>
</organism>
<dbReference type="EMBL" id="CYHF01000006">
    <property type="protein sequence ID" value="CUA98128.1"/>
    <property type="molecule type" value="Genomic_DNA"/>
</dbReference>
<accession>A0A0K6I518</accession>
<dbReference type="NCBIfam" id="TIGR03168">
    <property type="entry name" value="1-PFK"/>
    <property type="match status" value="1"/>
</dbReference>
<dbReference type="GO" id="GO:0044281">
    <property type="term" value="P:small molecule metabolic process"/>
    <property type="evidence" value="ECO:0007669"/>
    <property type="project" value="UniProtKB-ARBA"/>
</dbReference>
<evidence type="ECO:0000256" key="6">
    <source>
        <dbReference type="PIRNR" id="PIRNR000535"/>
    </source>
</evidence>
<dbReference type="Gene3D" id="3.40.1190.20">
    <property type="match status" value="1"/>
</dbReference>
<evidence type="ECO:0000256" key="4">
    <source>
        <dbReference type="ARBA" id="ARBA00022777"/>
    </source>
</evidence>
<dbReference type="SUPFAM" id="SSF53613">
    <property type="entry name" value="Ribokinase-like"/>
    <property type="match status" value="1"/>
</dbReference>
<dbReference type="STRING" id="339866.GCA_001418255_02025"/>
<keyword evidence="9" id="KW-1185">Reference proteome</keyword>
<dbReference type="InterPro" id="IPR017583">
    <property type="entry name" value="Tagatose/fructose_Pkinase"/>
</dbReference>